<dbReference type="InterPro" id="IPR023473">
    <property type="entry name" value="AMMECR1"/>
</dbReference>
<protein>
    <submittedName>
        <fullName evidence="2">AmmeMemoRadiSam system protein A</fullName>
    </submittedName>
</protein>
<dbReference type="PANTHER" id="PTHR13016:SF0">
    <property type="entry name" value="AMME SYNDROME CANDIDATE GENE 1 PROTEIN"/>
    <property type="match status" value="1"/>
</dbReference>
<evidence type="ECO:0000259" key="1">
    <source>
        <dbReference type="PROSITE" id="PS51112"/>
    </source>
</evidence>
<dbReference type="Gene3D" id="3.30.1490.150">
    <property type="entry name" value="Hypothetical protein ph0010, domain 2"/>
    <property type="match status" value="1"/>
</dbReference>
<evidence type="ECO:0000313" key="2">
    <source>
        <dbReference type="EMBL" id="TVO79442.1"/>
    </source>
</evidence>
<dbReference type="EMBL" id="VMNI01000002">
    <property type="protein sequence ID" value="TVO79442.1"/>
    <property type="molecule type" value="Genomic_DNA"/>
</dbReference>
<name>A0A557RKZ5_9RHOO</name>
<evidence type="ECO:0000313" key="3">
    <source>
        <dbReference type="Proteomes" id="UP000318349"/>
    </source>
</evidence>
<accession>A0A557RKZ5</accession>
<dbReference type="SUPFAM" id="SSF143447">
    <property type="entry name" value="AMMECR1-like"/>
    <property type="match status" value="1"/>
</dbReference>
<dbReference type="NCBIfam" id="TIGR04335">
    <property type="entry name" value="AmmeMemoSam_A"/>
    <property type="match status" value="1"/>
</dbReference>
<dbReference type="InterPro" id="IPR027623">
    <property type="entry name" value="AmmeMemoSam_A"/>
</dbReference>
<organism evidence="2 3">
    <name type="scientific">Denitromonas halophila</name>
    <dbReference type="NCBI Taxonomy" id="1629404"/>
    <lineage>
        <taxon>Bacteria</taxon>
        <taxon>Pseudomonadati</taxon>
        <taxon>Pseudomonadota</taxon>
        <taxon>Betaproteobacteria</taxon>
        <taxon>Rhodocyclales</taxon>
        <taxon>Zoogloeaceae</taxon>
        <taxon>Denitromonas</taxon>
    </lineage>
</organism>
<dbReference type="InterPro" id="IPR027485">
    <property type="entry name" value="AMMECR1_N"/>
</dbReference>
<dbReference type="InterPro" id="IPR002733">
    <property type="entry name" value="AMMECR1_domain"/>
</dbReference>
<gene>
    <name evidence="2" type="primary">amrA</name>
    <name evidence="2" type="ORF">FHP89_01425</name>
</gene>
<feature type="domain" description="AMMECR1" evidence="1">
    <location>
        <begin position="1"/>
        <end position="185"/>
    </location>
</feature>
<dbReference type="NCBIfam" id="TIGR00296">
    <property type="entry name" value="TIGR00296 family protein"/>
    <property type="match status" value="1"/>
</dbReference>
<proteinExistence type="predicted"/>
<dbReference type="Gene3D" id="3.30.700.20">
    <property type="entry name" value="Hypothetical protein ph0010, domain 1"/>
    <property type="match status" value="1"/>
</dbReference>
<dbReference type="InterPro" id="IPR036071">
    <property type="entry name" value="AMMECR1_dom_sf"/>
</dbReference>
<dbReference type="Pfam" id="PF01871">
    <property type="entry name" value="AMMECR1"/>
    <property type="match status" value="1"/>
</dbReference>
<dbReference type="PANTHER" id="PTHR13016">
    <property type="entry name" value="AMMECR1 HOMOLOG"/>
    <property type="match status" value="1"/>
</dbReference>
<dbReference type="Proteomes" id="UP000318349">
    <property type="component" value="Unassembled WGS sequence"/>
</dbReference>
<sequence>MSLTESELGTRLLARARAAIEHALDLGPAPADDPDLAERGATFVTLTRNGQLRGCIGSLKPQRALGDDVVANALSAALHDPRFTPMTADEWPEIRVEVSLLGRAEFLDAKSEAEVLAQLQPGKDGVIFFNGCQQATFLPQVWAQLPDPRDFLTELKKKAGLSADYWSSAVMVATYPVQKWQEDDA</sequence>
<dbReference type="PROSITE" id="PS51112">
    <property type="entry name" value="AMMECR1"/>
    <property type="match status" value="1"/>
</dbReference>
<comment type="caution">
    <text evidence="2">The sequence shown here is derived from an EMBL/GenBank/DDBJ whole genome shotgun (WGS) entry which is preliminary data.</text>
</comment>
<reference evidence="2 3" key="1">
    <citation type="submission" date="2019-07" db="EMBL/GenBank/DDBJ databases">
        <title>The pathways for chlorine oxyanion respiration interact through the shared metabolite chlorate.</title>
        <authorList>
            <person name="Barnum T.P."/>
            <person name="Cheng Y."/>
            <person name="Hill K.A."/>
            <person name="Lucas L.N."/>
            <person name="Carlson H.K."/>
            <person name="Coates J.D."/>
        </authorList>
    </citation>
    <scope>NUCLEOTIDE SEQUENCE [LARGE SCALE GENOMIC DNA]</scope>
    <source>
        <strain evidence="2 3">SFB-1</strain>
    </source>
</reference>
<dbReference type="AlphaFoldDB" id="A0A557RKZ5"/>